<feature type="signal peptide" evidence="1">
    <location>
        <begin position="1"/>
        <end position="23"/>
    </location>
</feature>
<feature type="domain" description="DUF7044" evidence="4">
    <location>
        <begin position="24"/>
        <end position="106"/>
    </location>
</feature>
<evidence type="ECO:0000259" key="4">
    <source>
        <dbReference type="Pfam" id="PF23071"/>
    </source>
</evidence>
<evidence type="ECO:0000313" key="5">
    <source>
        <dbReference type="EMBL" id="JAS06127.1"/>
    </source>
</evidence>
<feature type="domain" description="DUF7042" evidence="2">
    <location>
        <begin position="124"/>
        <end position="255"/>
    </location>
</feature>
<dbReference type="Pfam" id="PF23069">
    <property type="entry name" value="DUF7042"/>
    <property type="match status" value="1"/>
</dbReference>
<keyword evidence="1" id="KW-0732">Signal</keyword>
<dbReference type="PANTHER" id="PTHR22255">
    <property type="entry name" value="LP06548P"/>
    <property type="match status" value="1"/>
</dbReference>
<dbReference type="AlphaFoldDB" id="A0A1B6BXW0"/>
<protein>
    <recommendedName>
        <fullName evidence="6">Ig-like domain-containing protein</fullName>
    </recommendedName>
</protein>
<dbReference type="GO" id="GO:0061909">
    <property type="term" value="P:autophagosome-lysosome fusion"/>
    <property type="evidence" value="ECO:0007669"/>
    <property type="project" value="TreeGrafter"/>
</dbReference>
<sequence>MSSVPSSLMWLVFQWIIARTVLGACNFPAAWSGRWFQSGVQHYLLINSTTIETKGNCEGHEGDKFLVEDKFENCFRCVVIHEKHPNVLQYKETYCDSRQSLDTLCSEITGDAPLFSMFRYDAAPTSCPFRPPFVFTYNRGSGDCRYPVSRADACTEDSRLLLRYQACPDVLNSESTVEELVCLAWWKDGSTKYLVGQLQHKMATSDEDRYRCFVYEMKYSNHGKGISYDVAQSGDATCSGLLSPTEGSRTMKLTKVEAHHHMATNCRFPPWLTEHHQWHTLDHSKTFHFSPRNATLKINLNPSKIELKAVCHSLEQSIDSQVVIIAHITTGCQSGYVCLIFYRREGHVIELQQSTNRTQYPEDACKHHHYMTQVLPFTTLITATPKLLQCPFAGHYIVSEGNLPRASTQHVKDTVKCSQQYHALSVGCNTINKMEFHSQCDTEEVSAYSCHGDWSDSNASTRYLIASPVSRKSVGARRYCFVIYSSTDSNQITLMQVASVTDSCHRHVQPGLSEQYWSFNITHHGDCGDSGCRRSSIFSTLLVLASLYVIR</sequence>
<organism evidence="5">
    <name type="scientific">Clastoptera arizonana</name>
    <name type="common">Arizona spittle bug</name>
    <dbReference type="NCBI Taxonomy" id="38151"/>
    <lineage>
        <taxon>Eukaryota</taxon>
        <taxon>Metazoa</taxon>
        <taxon>Ecdysozoa</taxon>
        <taxon>Arthropoda</taxon>
        <taxon>Hexapoda</taxon>
        <taxon>Insecta</taxon>
        <taxon>Pterygota</taxon>
        <taxon>Neoptera</taxon>
        <taxon>Paraneoptera</taxon>
        <taxon>Hemiptera</taxon>
        <taxon>Auchenorrhyncha</taxon>
        <taxon>Cercopoidea</taxon>
        <taxon>Clastopteridae</taxon>
        <taxon>Clastoptera</taxon>
    </lineage>
</organism>
<feature type="domain" description="DUF7043" evidence="3">
    <location>
        <begin position="264"/>
        <end position="372"/>
    </location>
</feature>
<gene>
    <name evidence="5" type="ORF">g.6519</name>
</gene>
<dbReference type="Pfam" id="PF23071">
    <property type="entry name" value="DUF7044"/>
    <property type="match status" value="1"/>
</dbReference>
<evidence type="ECO:0000259" key="2">
    <source>
        <dbReference type="Pfam" id="PF23069"/>
    </source>
</evidence>
<reference evidence="5" key="1">
    <citation type="submission" date="2015-12" db="EMBL/GenBank/DDBJ databases">
        <title>De novo transcriptome assembly of four potential Pierce s Disease insect vectors from Arizona vineyards.</title>
        <authorList>
            <person name="Tassone E.E."/>
        </authorList>
    </citation>
    <scope>NUCLEOTIDE SEQUENCE</scope>
</reference>
<dbReference type="InterPro" id="IPR055470">
    <property type="entry name" value="DUF7042"/>
</dbReference>
<dbReference type="InterPro" id="IPR055471">
    <property type="entry name" value="DUF7043"/>
</dbReference>
<accession>A0A1B6BXW0</accession>
<feature type="chain" id="PRO_5008580027" description="Ig-like domain-containing protein" evidence="1">
    <location>
        <begin position="24"/>
        <end position="551"/>
    </location>
</feature>
<evidence type="ECO:0008006" key="6">
    <source>
        <dbReference type="Google" id="ProtNLM"/>
    </source>
</evidence>
<name>A0A1B6BXW0_9HEMI</name>
<dbReference type="Pfam" id="PF23070">
    <property type="entry name" value="DUF7043"/>
    <property type="match status" value="1"/>
</dbReference>
<evidence type="ECO:0000259" key="3">
    <source>
        <dbReference type="Pfam" id="PF23070"/>
    </source>
</evidence>
<evidence type="ECO:0000256" key="1">
    <source>
        <dbReference type="SAM" id="SignalP"/>
    </source>
</evidence>
<dbReference type="EMBL" id="GEDC01031171">
    <property type="protein sequence ID" value="JAS06127.1"/>
    <property type="molecule type" value="Transcribed_RNA"/>
</dbReference>
<dbReference type="PANTHER" id="PTHR22255:SF9">
    <property type="entry name" value="LP06548P"/>
    <property type="match status" value="1"/>
</dbReference>
<dbReference type="InterPro" id="IPR055472">
    <property type="entry name" value="DUF7044"/>
</dbReference>
<proteinExistence type="predicted"/>